<reference evidence="2 3" key="1">
    <citation type="journal article" date="2011" name="Proc. Natl. Acad. Sci. U.S.A.">
        <title>Comparative genomics of xylose-fermenting fungi for enhanced biofuel production.</title>
        <authorList>
            <person name="Wohlbach D.J."/>
            <person name="Kuo A."/>
            <person name="Sato T.K."/>
            <person name="Potts K.M."/>
            <person name="Salamov A.A."/>
            <person name="LaButti K.M."/>
            <person name="Sun H."/>
            <person name="Clum A."/>
            <person name="Pangilinan J.L."/>
            <person name="Lindquist E.A."/>
            <person name="Lucas S."/>
            <person name="Lapidus A."/>
            <person name="Jin M."/>
            <person name="Gunawan C."/>
            <person name="Balan V."/>
            <person name="Dale B.E."/>
            <person name="Jeffries T.W."/>
            <person name="Zinkel R."/>
            <person name="Barry K.W."/>
            <person name="Grigoriev I.V."/>
            <person name="Gasch A.P."/>
        </authorList>
    </citation>
    <scope>NUCLEOTIDE SEQUENCE [LARGE SCALE GENOMIC DNA]</scope>
    <source>
        <strain evidence="3">ATCC 10573 / BCRC 21748 / CBS 615 / JCM 9827 / NBRC 10315 / NRRL Y-1498 / VKM Y-70</strain>
    </source>
</reference>
<dbReference type="HOGENOM" id="CLU_1644761_0_0_1"/>
<feature type="transmembrane region" description="Helical" evidence="1">
    <location>
        <begin position="133"/>
        <end position="151"/>
    </location>
</feature>
<proteinExistence type="predicted"/>
<keyword evidence="1" id="KW-0812">Transmembrane</keyword>
<protein>
    <submittedName>
        <fullName evidence="2">Uncharacterized protein</fullName>
    </submittedName>
</protein>
<keyword evidence="1" id="KW-0472">Membrane</keyword>
<feature type="transmembrane region" description="Helical" evidence="1">
    <location>
        <begin position="12"/>
        <end position="33"/>
    </location>
</feature>
<organism evidence="3">
    <name type="scientific">Candida tenuis (strain ATCC 10573 / BCRC 21748 / CBS 615 / JCM 9827 / NBRC 10315 / NRRL Y-1498 / VKM Y-70)</name>
    <name type="common">Yeast</name>
    <name type="synonym">Yamadazyma tenuis</name>
    <dbReference type="NCBI Taxonomy" id="590646"/>
    <lineage>
        <taxon>Eukaryota</taxon>
        <taxon>Fungi</taxon>
        <taxon>Dikarya</taxon>
        <taxon>Ascomycota</taxon>
        <taxon>Saccharomycotina</taxon>
        <taxon>Pichiomycetes</taxon>
        <taxon>Debaryomycetaceae</taxon>
        <taxon>Yamadazyma</taxon>
    </lineage>
</organism>
<keyword evidence="3" id="KW-1185">Reference proteome</keyword>
<dbReference type="Proteomes" id="UP000000707">
    <property type="component" value="Unassembled WGS sequence"/>
</dbReference>
<gene>
    <name evidence="2" type="ORF">CANTEDRAFT_135869</name>
</gene>
<name>G3B9P8_CANTC</name>
<evidence type="ECO:0000256" key="1">
    <source>
        <dbReference type="SAM" id="Phobius"/>
    </source>
</evidence>
<dbReference type="eggNOG" id="ENOG502RQDT">
    <property type="taxonomic scope" value="Eukaryota"/>
</dbReference>
<keyword evidence="1" id="KW-1133">Transmembrane helix</keyword>
<dbReference type="AlphaFoldDB" id="G3B9P8"/>
<sequence>MSLSLKPKSNRLKNVTITSAVIVGASLVILNTFPHLKQSLYDYFTQSKDGSDEEDVNAPIELSSEELAEGDKVSSKDIAEESIVDVNEWSNDDLKSWLKKKKSTLPKMLVILTLFPLLSQSKKILTNQFILDFTVLQCLVKLFFIVQNFILRR</sequence>
<accession>G3B9P8</accession>
<evidence type="ECO:0000313" key="2">
    <source>
        <dbReference type="EMBL" id="EGV62712.1"/>
    </source>
</evidence>
<dbReference type="EMBL" id="GL996527">
    <property type="protein sequence ID" value="EGV62712.1"/>
    <property type="molecule type" value="Genomic_DNA"/>
</dbReference>
<evidence type="ECO:0000313" key="3">
    <source>
        <dbReference type="Proteomes" id="UP000000707"/>
    </source>
</evidence>